<dbReference type="InterPro" id="IPR036397">
    <property type="entry name" value="RNaseH_sf"/>
</dbReference>
<sequence length="142" mass="16178">MKFQVNCYVESCDICQRSKGHVHSYAFNPLSVPAGPWEDISYDFIVKFPRCKGYESVLLVVDRFLTMMYLIPCKEAATAEDVAQMFVEPIWKLYGTPKCTASDRGTTFNSKLLKALCKLQINPSFSTAHYSKLDTQTEIKNQ</sequence>
<feature type="domain" description="Integrase catalytic" evidence="2">
    <location>
        <begin position="32"/>
        <end position="142"/>
    </location>
</feature>
<proteinExistence type="predicted"/>
<dbReference type="InterPro" id="IPR012337">
    <property type="entry name" value="RNaseH-like_sf"/>
</dbReference>
<dbReference type="SUPFAM" id="SSF53098">
    <property type="entry name" value="Ribonuclease H-like"/>
    <property type="match status" value="1"/>
</dbReference>
<keyword evidence="1" id="KW-0694">RNA-binding</keyword>
<evidence type="ECO:0000313" key="3">
    <source>
        <dbReference type="EMBL" id="QRW17983.1"/>
    </source>
</evidence>
<dbReference type="PROSITE" id="PS50994">
    <property type="entry name" value="INTEGRASE"/>
    <property type="match status" value="1"/>
</dbReference>
<dbReference type="KEGG" id="rsx:RhiXN_02907"/>
<dbReference type="RefSeq" id="XP_043178220.1">
    <property type="nucleotide sequence ID" value="XM_043322724.1"/>
</dbReference>
<dbReference type="GO" id="GO:0015074">
    <property type="term" value="P:DNA integration"/>
    <property type="evidence" value="ECO:0007669"/>
    <property type="project" value="InterPro"/>
</dbReference>
<dbReference type="InterPro" id="IPR001584">
    <property type="entry name" value="Integrase_cat-core"/>
</dbReference>
<evidence type="ECO:0000313" key="4">
    <source>
        <dbReference type="Proteomes" id="UP000650533"/>
    </source>
</evidence>
<dbReference type="GO" id="GO:0005634">
    <property type="term" value="C:nucleus"/>
    <property type="evidence" value="ECO:0007669"/>
    <property type="project" value="UniProtKB-ARBA"/>
</dbReference>
<organism evidence="3 4">
    <name type="scientific">Rhizoctonia solani</name>
    <dbReference type="NCBI Taxonomy" id="456999"/>
    <lineage>
        <taxon>Eukaryota</taxon>
        <taxon>Fungi</taxon>
        <taxon>Dikarya</taxon>
        <taxon>Basidiomycota</taxon>
        <taxon>Agaricomycotina</taxon>
        <taxon>Agaricomycetes</taxon>
        <taxon>Cantharellales</taxon>
        <taxon>Ceratobasidiaceae</taxon>
        <taxon>Rhizoctonia</taxon>
    </lineage>
</organism>
<dbReference type="GeneID" id="67025187"/>
<evidence type="ECO:0000256" key="1">
    <source>
        <dbReference type="ARBA" id="ARBA00022884"/>
    </source>
</evidence>
<dbReference type="Proteomes" id="UP000650533">
    <property type="component" value="Chromosome 3"/>
</dbReference>
<gene>
    <name evidence="3" type="ORF">RhiXN_02907</name>
</gene>
<accession>A0A8H8SVB9</accession>
<dbReference type="GO" id="GO:0003723">
    <property type="term" value="F:RNA binding"/>
    <property type="evidence" value="ECO:0007669"/>
    <property type="project" value="UniProtKB-KW"/>
</dbReference>
<dbReference type="PANTHER" id="PTHR35046">
    <property type="entry name" value="ZINC KNUCKLE (CCHC-TYPE) FAMILY PROTEIN"/>
    <property type="match status" value="1"/>
</dbReference>
<dbReference type="EMBL" id="CP059660">
    <property type="protein sequence ID" value="QRW17983.1"/>
    <property type="molecule type" value="Genomic_DNA"/>
</dbReference>
<name>A0A8H8SVB9_9AGAM</name>
<dbReference type="AlphaFoldDB" id="A0A8H8SVB9"/>
<reference evidence="3" key="1">
    <citation type="submission" date="2020-05" db="EMBL/GenBank/DDBJ databases">
        <title>Evolutionary and genomic comparisons of hybrid uninucleate and nonhybrid Rhizoctonia fungi.</title>
        <authorList>
            <person name="Li C."/>
            <person name="Chen X."/>
        </authorList>
    </citation>
    <scope>NUCLEOTIDE SEQUENCE</scope>
    <source>
        <strain evidence="3">AG-1 IA</strain>
    </source>
</reference>
<dbReference type="PANTHER" id="PTHR35046:SF18">
    <property type="entry name" value="RNA-DIRECTED DNA POLYMERASE"/>
    <property type="match status" value="1"/>
</dbReference>
<dbReference type="Gene3D" id="3.30.420.10">
    <property type="entry name" value="Ribonuclease H-like superfamily/Ribonuclease H"/>
    <property type="match status" value="1"/>
</dbReference>
<protein>
    <submittedName>
        <fullName evidence="3">Retrotransposable element Tf2 protein</fullName>
    </submittedName>
</protein>
<evidence type="ECO:0000259" key="2">
    <source>
        <dbReference type="PROSITE" id="PS50994"/>
    </source>
</evidence>